<dbReference type="Proteomes" id="UP000057134">
    <property type="component" value="Chromosome"/>
</dbReference>
<dbReference type="Gene3D" id="1.10.10.10">
    <property type="entry name" value="Winged helix-like DNA-binding domain superfamily/Winged helix DNA-binding domain"/>
    <property type="match status" value="1"/>
</dbReference>
<dbReference type="GO" id="GO:0003700">
    <property type="term" value="F:DNA-binding transcription factor activity"/>
    <property type="evidence" value="ECO:0007669"/>
    <property type="project" value="InterPro"/>
</dbReference>
<name>A0A0N9Y4C7_MYCFO</name>
<gene>
    <name evidence="2" type="ORF">XA26_01440</name>
</gene>
<dbReference type="SMART" id="SM00347">
    <property type="entry name" value="HTH_MARR"/>
    <property type="match status" value="1"/>
</dbReference>
<dbReference type="RefSeq" id="WP_054600717.1">
    <property type="nucleotide sequence ID" value="NZ_CP011269.1"/>
</dbReference>
<feature type="domain" description="HTH marR-type" evidence="1">
    <location>
        <begin position="5"/>
        <end position="137"/>
    </location>
</feature>
<organism evidence="2 3">
    <name type="scientific">Mycolicibacterium fortuitum</name>
    <name type="common">Mycobacterium fortuitum</name>
    <dbReference type="NCBI Taxonomy" id="1766"/>
    <lineage>
        <taxon>Bacteria</taxon>
        <taxon>Bacillati</taxon>
        <taxon>Actinomycetota</taxon>
        <taxon>Actinomycetes</taxon>
        <taxon>Mycobacteriales</taxon>
        <taxon>Mycobacteriaceae</taxon>
        <taxon>Mycolicibacterium</taxon>
    </lineage>
</organism>
<dbReference type="InterPro" id="IPR039422">
    <property type="entry name" value="MarR/SlyA-like"/>
</dbReference>
<dbReference type="KEGG" id="mft:XA26_01440"/>
<dbReference type="InterPro" id="IPR036390">
    <property type="entry name" value="WH_DNA-bd_sf"/>
</dbReference>
<dbReference type="InterPro" id="IPR036388">
    <property type="entry name" value="WH-like_DNA-bd_sf"/>
</dbReference>
<keyword evidence="3" id="KW-1185">Reference proteome</keyword>
<protein>
    <submittedName>
        <fullName evidence="2">Transcriptional regulator, MarR family</fullName>
    </submittedName>
</protein>
<evidence type="ECO:0000313" key="3">
    <source>
        <dbReference type="Proteomes" id="UP000057134"/>
    </source>
</evidence>
<sequence length="150" mass="16129">MVDVERGPGYLVKRVQQSLRRNCDAALRPTGLSMAQYTALRALADHPQASAAELARLCFVTRQSLQDVLTGLRAEGLVEESSATQRGRARALQLTAAGKRRLSGAHAAVLGVENTMLNGMSGKAQRELPSLLLRCAENLEAASSETTIDR</sequence>
<dbReference type="PANTHER" id="PTHR33164">
    <property type="entry name" value="TRANSCRIPTIONAL REGULATOR, MARR FAMILY"/>
    <property type="match status" value="1"/>
</dbReference>
<dbReference type="PATRIC" id="fig|1766.6.peg.140"/>
<evidence type="ECO:0000313" key="2">
    <source>
        <dbReference type="EMBL" id="ALI24010.1"/>
    </source>
</evidence>
<dbReference type="Pfam" id="PF12802">
    <property type="entry name" value="MarR_2"/>
    <property type="match status" value="1"/>
</dbReference>
<dbReference type="PROSITE" id="PS50995">
    <property type="entry name" value="HTH_MARR_2"/>
    <property type="match status" value="1"/>
</dbReference>
<accession>A0A0N9Y4C7</accession>
<dbReference type="SUPFAM" id="SSF46785">
    <property type="entry name" value="Winged helix' DNA-binding domain"/>
    <property type="match status" value="1"/>
</dbReference>
<reference evidence="2 3" key="1">
    <citation type="journal article" date="2015" name="MBio">
        <title>Enzymatic Degradation of Phenazines Can Generate Energy and Protect Sensitive Organisms from Toxicity.</title>
        <authorList>
            <person name="Costa K.C."/>
            <person name="Bergkessel M."/>
            <person name="Saunders S."/>
            <person name="Korlach J."/>
            <person name="Newman D.K."/>
        </authorList>
    </citation>
    <scope>NUCLEOTIDE SEQUENCE [LARGE SCALE GENOMIC DNA]</scope>
    <source>
        <strain evidence="2 3">CT6</strain>
    </source>
</reference>
<evidence type="ECO:0000259" key="1">
    <source>
        <dbReference type="PROSITE" id="PS50995"/>
    </source>
</evidence>
<dbReference type="PANTHER" id="PTHR33164:SF43">
    <property type="entry name" value="HTH-TYPE TRANSCRIPTIONAL REPRESSOR YETL"/>
    <property type="match status" value="1"/>
</dbReference>
<dbReference type="GO" id="GO:0006950">
    <property type="term" value="P:response to stress"/>
    <property type="evidence" value="ECO:0007669"/>
    <property type="project" value="TreeGrafter"/>
</dbReference>
<dbReference type="STRING" id="1766.XA26_01440"/>
<dbReference type="InterPro" id="IPR000835">
    <property type="entry name" value="HTH_MarR-typ"/>
</dbReference>
<dbReference type="EMBL" id="CP011269">
    <property type="protein sequence ID" value="ALI24010.1"/>
    <property type="molecule type" value="Genomic_DNA"/>
</dbReference>
<proteinExistence type="predicted"/>
<dbReference type="AlphaFoldDB" id="A0A0N9Y4C7"/>